<comment type="caution">
    <text evidence="2">The sequence shown here is derived from an EMBL/GenBank/DDBJ whole genome shotgun (WGS) entry which is preliminary data.</text>
</comment>
<dbReference type="PROSITE" id="PS51186">
    <property type="entry name" value="GNAT"/>
    <property type="match status" value="1"/>
</dbReference>
<evidence type="ECO:0000313" key="3">
    <source>
        <dbReference type="Proteomes" id="UP000567246"/>
    </source>
</evidence>
<dbReference type="EMBL" id="JACHMW010000001">
    <property type="protein sequence ID" value="MBB5849168.1"/>
    <property type="molecule type" value="Genomic_DNA"/>
</dbReference>
<evidence type="ECO:0000259" key="1">
    <source>
        <dbReference type="PROSITE" id="PS51186"/>
    </source>
</evidence>
<keyword evidence="2" id="KW-0808">Transferase</keyword>
<proteinExistence type="predicted"/>
<organism evidence="2 3">
    <name type="scientific">Micrococcus endophyticus</name>
    <dbReference type="NCBI Taxonomy" id="455343"/>
    <lineage>
        <taxon>Bacteria</taxon>
        <taxon>Bacillati</taxon>
        <taxon>Actinomycetota</taxon>
        <taxon>Actinomycetes</taxon>
        <taxon>Micrococcales</taxon>
        <taxon>Micrococcaceae</taxon>
        <taxon>Micrococcus</taxon>
    </lineage>
</organism>
<reference evidence="2 3" key="1">
    <citation type="submission" date="2020-08" db="EMBL/GenBank/DDBJ databases">
        <title>Sequencing the genomes of 1000 actinobacteria strains.</title>
        <authorList>
            <person name="Klenk H.-P."/>
        </authorList>
    </citation>
    <scope>NUCLEOTIDE SEQUENCE [LARGE SCALE GENOMIC DNA]</scope>
    <source>
        <strain evidence="2 3">DSM 17945</strain>
    </source>
</reference>
<dbReference type="RefSeq" id="WP_184172594.1">
    <property type="nucleotide sequence ID" value="NZ_BAABAG010000014.1"/>
</dbReference>
<gene>
    <name evidence="2" type="ORF">HDA33_001732</name>
</gene>
<sequence length="213" mass="23302">MSQATLYLRELEETDIPEILGWFDGEVGRLAHGMQEGITADQLRPDPARHRGVRVGVVPGEGVVGVFNWIETPGTGSFFIGIVVPPGRVGSGYGAMVVELGIGLLFDQMRAHRVELRAAAYNRHVMGMLKAGFMTLEGVHRDTIFVDGRYESTVVASMLEHEYRQLLADGRMLPGERCVDDVDLKRAHRALNQVLGSSRVTTSWGQAVEAATA</sequence>
<evidence type="ECO:0000313" key="2">
    <source>
        <dbReference type="EMBL" id="MBB5849168.1"/>
    </source>
</evidence>
<dbReference type="GO" id="GO:0016747">
    <property type="term" value="F:acyltransferase activity, transferring groups other than amino-acyl groups"/>
    <property type="evidence" value="ECO:0007669"/>
    <property type="project" value="InterPro"/>
</dbReference>
<feature type="domain" description="N-acetyltransferase" evidence="1">
    <location>
        <begin position="6"/>
        <end position="155"/>
    </location>
</feature>
<dbReference type="AlphaFoldDB" id="A0A4Y8ZME2"/>
<protein>
    <submittedName>
        <fullName evidence="2">RimJ/RimL family protein N-acetyltransferase</fullName>
    </submittedName>
</protein>
<dbReference type="InterPro" id="IPR000182">
    <property type="entry name" value="GNAT_dom"/>
</dbReference>
<dbReference type="InterPro" id="IPR016181">
    <property type="entry name" value="Acyl_CoA_acyltransferase"/>
</dbReference>
<dbReference type="Proteomes" id="UP000567246">
    <property type="component" value="Unassembled WGS sequence"/>
</dbReference>
<dbReference type="SUPFAM" id="SSF55729">
    <property type="entry name" value="Acyl-CoA N-acyltransferases (Nat)"/>
    <property type="match status" value="1"/>
</dbReference>
<keyword evidence="3" id="KW-1185">Reference proteome</keyword>
<name>A0A4Y8ZME2_9MICC</name>
<accession>A0A4Y8ZME2</accession>
<dbReference type="Gene3D" id="3.40.630.30">
    <property type="match status" value="1"/>
</dbReference>